<organism evidence="1 2">
    <name type="scientific">Jiangella ureilytica</name>
    <dbReference type="NCBI Taxonomy" id="2530374"/>
    <lineage>
        <taxon>Bacteria</taxon>
        <taxon>Bacillati</taxon>
        <taxon>Actinomycetota</taxon>
        <taxon>Actinomycetes</taxon>
        <taxon>Jiangellales</taxon>
        <taxon>Jiangellaceae</taxon>
        <taxon>Jiangella</taxon>
    </lineage>
</organism>
<sequence>MTGRDVGRRGFLLGATAAAVAALAGCGAGEPTQPRTGRALLRPAQKQPAGPAPEPPLPVPDLPVVSPWVAGENEISPEIKLAAARVLEALGTVPDGVAAGPAGDRLAAAGADPALAAAAGPLLPPAAPAVTQIVYPQYGGLERDTASVMAVLRQTWVDGDELRDRLVTADVRLRRAGGIWTVSELHPVAPQPDAAAALRGPAAELAASPRVLLPNAAAADLAAGIVDARVVAALLALVRTYELAVTVFRGGHPENVFGTDRTSNHTRGRAVDIWAVDGRPVVSMGKDEPFLLDFLAAVRSTGSDEVGGPVDPDGPGGTHFADALHRDHVHLGFERAA</sequence>
<dbReference type="RefSeq" id="WP_131982122.1">
    <property type="nucleotide sequence ID" value="NZ_SMKL01000019.1"/>
</dbReference>
<reference evidence="1 2" key="1">
    <citation type="submission" date="2019-02" db="EMBL/GenBank/DDBJ databases">
        <title>Draft genome sequences of novel Actinobacteria.</title>
        <authorList>
            <person name="Sahin N."/>
            <person name="Ay H."/>
            <person name="Saygin H."/>
        </authorList>
    </citation>
    <scope>NUCLEOTIDE SEQUENCE [LARGE SCALE GENOMIC DNA]</scope>
    <source>
        <strain evidence="1 2">KC603</strain>
    </source>
</reference>
<dbReference type="PROSITE" id="PS51257">
    <property type="entry name" value="PROKAR_LIPOPROTEIN"/>
    <property type="match status" value="1"/>
</dbReference>
<dbReference type="AlphaFoldDB" id="A0A4R4RQP7"/>
<dbReference type="OrthoDB" id="3436074at2"/>
<dbReference type="Proteomes" id="UP000295621">
    <property type="component" value="Unassembled WGS sequence"/>
</dbReference>
<gene>
    <name evidence="1" type="ORF">E1212_10680</name>
</gene>
<evidence type="ECO:0000313" key="1">
    <source>
        <dbReference type="EMBL" id="TDC51866.1"/>
    </source>
</evidence>
<proteinExistence type="predicted"/>
<accession>A0A4R4RQP7</accession>
<dbReference type="EMBL" id="SMKL01000019">
    <property type="protein sequence ID" value="TDC51866.1"/>
    <property type="molecule type" value="Genomic_DNA"/>
</dbReference>
<name>A0A4R4RQP7_9ACTN</name>
<protein>
    <submittedName>
        <fullName evidence="1">Uncharacterized protein</fullName>
    </submittedName>
</protein>
<keyword evidence="2" id="KW-1185">Reference proteome</keyword>
<dbReference type="InterPro" id="IPR006311">
    <property type="entry name" value="TAT_signal"/>
</dbReference>
<comment type="caution">
    <text evidence="1">The sequence shown here is derived from an EMBL/GenBank/DDBJ whole genome shotgun (WGS) entry which is preliminary data.</text>
</comment>
<dbReference type="PROSITE" id="PS51318">
    <property type="entry name" value="TAT"/>
    <property type="match status" value="1"/>
</dbReference>
<evidence type="ECO:0000313" key="2">
    <source>
        <dbReference type="Proteomes" id="UP000295621"/>
    </source>
</evidence>